<sequence>MFKTSRFCQEIHIPASHSLTPIRDYENDYFHKYDNKMPIVERFPYGKPKNYRDSVETSVKFHKRPASLVLDEKANPPSKKQFSPLNLRKFSDVVVLDSDDKNSNQASLIEFLQVVRALFESEVRYANLMELSNLVYRKALHDNRAFRNKLIRNDSSEELVLFGNIATISSISRLFISGLETILTCDQAPAVGGDEYWDDLLGNETMQDELMKKFDIGKVFNLHFLRIKTTYLTYSATHGKQKQLLELLREGNPQLFKKWHDGCLKAAQMNKLEHIFESPITRLKEWVNVLNRMYPLSLKVLGEEFSGNILKALEQFQSFEKDVAAETKEFNNNAMYDFSLTPIEIIQSYGSEQQTVKASAALQTSQRASHQSSDKDLLHLAGTKRDSKATSGRAASIFSGSSSRYSGDSTSLTAAEVNTLQESQETEWLPDEKESLTLMDHITKLKKIHRGLIALKSVIVKKDMLSLLDINLKHAKAWEAVIQCAGHETSMYSAYVEKLQRQREEATLMKVEEMEVSVRAPLSMLIQLCERVRSRLRDLNTLKKDYMTYLRERSSSTHDIKKDILGKHFENMQKQMLHELPEFIKLVHKVFEMIILNYHRKMLRYLEIAAGGDTFLIQDLENLGKLKKDVGKHFDILETFSASRYYSKRMVRDEWKFPQEPTASRVLRRLFEL</sequence>
<dbReference type="Gene3D" id="1.20.900.10">
    <property type="entry name" value="Dbl homology (DH) domain"/>
    <property type="match status" value="1"/>
</dbReference>
<evidence type="ECO:0000259" key="1">
    <source>
        <dbReference type="PROSITE" id="PS50010"/>
    </source>
</evidence>
<dbReference type="Pfam" id="PF00621">
    <property type="entry name" value="RhoGEF"/>
    <property type="match status" value="1"/>
</dbReference>
<feature type="domain" description="DH" evidence="1">
    <location>
        <begin position="110"/>
        <end position="326"/>
    </location>
</feature>
<dbReference type="Proteomes" id="UP000510647">
    <property type="component" value="Chromosome 3"/>
</dbReference>
<keyword evidence="3" id="KW-1185">Reference proteome</keyword>
<proteinExistence type="predicted"/>
<dbReference type="SUPFAM" id="SSF48065">
    <property type="entry name" value="DBL homology domain (DH-domain)"/>
    <property type="match status" value="1"/>
</dbReference>
<dbReference type="GO" id="GO:0005737">
    <property type="term" value="C:cytoplasm"/>
    <property type="evidence" value="ECO:0007669"/>
    <property type="project" value="TreeGrafter"/>
</dbReference>
<gene>
    <name evidence="2" type="ORF">HG537_0C01470</name>
</gene>
<dbReference type="InterPro" id="IPR000219">
    <property type="entry name" value="DH_dom"/>
</dbReference>
<evidence type="ECO:0000313" key="3">
    <source>
        <dbReference type="Proteomes" id="UP000510647"/>
    </source>
</evidence>
<dbReference type="GO" id="GO:0032955">
    <property type="term" value="P:regulation of division septum assembly"/>
    <property type="evidence" value="ECO:0007669"/>
    <property type="project" value="TreeGrafter"/>
</dbReference>
<accession>A0A7H9HQ63</accession>
<dbReference type="GO" id="GO:0031991">
    <property type="term" value="P:regulation of actomyosin contractile ring contraction"/>
    <property type="evidence" value="ECO:0007669"/>
    <property type="project" value="TreeGrafter"/>
</dbReference>
<reference evidence="2 3" key="1">
    <citation type="submission" date="2020-06" db="EMBL/GenBank/DDBJ databases">
        <title>The yeast mating-type switching endonuclease HO is a domesticated member of an unorthodox homing genetic element family.</title>
        <authorList>
            <person name="Coughlan A.Y."/>
            <person name="Lombardi L."/>
            <person name="Braun-Galleani S."/>
            <person name="Martos A.R."/>
            <person name="Galeote V."/>
            <person name="Bigey F."/>
            <person name="Dequin S."/>
            <person name="Byrne K.P."/>
            <person name="Wolfe K.H."/>
        </authorList>
    </citation>
    <scope>NUCLEOTIDE SEQUENCE [LARGE SCALE GENOMIC DNA]</scope>
    <source>
        <strain evidence="2 3">CBS2947</strain>
    </source>
</reference>
<dbReference type="PANTHER" id="PTHR22834:SF20">
    <property type="entry name" value="SH3 DOMAIN-CONTAINING PROTEIN"/>
    <property type="match status" value="1"/>
</dbReference>
<evidence type="ECO:0000313" key="2">
    <source>
        <dbReference type="EMBL" id="QLQ79500.1"/>
    </source>
</evidence>
<dbReference type="InterPro" id="IPR051492">
    <property type="entry name" value="Dynamin-Rho_GEF"/>
</dbReference>
<name>A0A7H9HQ63_9SACH</name>
<organism evidence="2 3">
    <name type="scientific">Torulaspora globosa</name>
    <dbReference type="NCBI Taxonomy" id="48254"/>
    <lineage>
        <taxon>Eukaryota</taxon>
        <taxon>Fungi</taxon>
        <taxon>Dikarya</taxon>
        <taxon>Ascomycota</taxon>
        <taxon>Saccharomycotina</taxon>
        <taxon>Saccharomycetes</taxon>
        <taxon>Saccharomycetales</taxon>
        <taxon>Saccharomycetaceae</taxon>
        <taxon>Torulaspora</taxon>
    </lineage>
</organism>
<dbReference type="SMART" id="SM00325">
    <property type="entry name" value="RhoGEF"/>
    <property type="match status" value="1"/>
</dbReference>
<dbReference type="GO" id="GO:0005085">
    <property type="term" value="F:guanyl-nucleotide exchange factor activity"/>
    <property type="evidence" value="ECO:0007669"/>
    <property type="project" value="InterPro"/>
</dbReference>
<dbReference type="EMBL" id="CP059269">
    <property type="protein sequence ID" value="QLQ79500.1"/>
    <property type="molecule type" value="Genomic_DNA"/>
</dbReference>
<dbReference type="PROSITE" id="PS50010">
    <property type="entry name" value="DH_2"/>
    <property type="match status" value="1"/>
</dbReference>
<dbReference type="OrthoDB" id="10256089at2759"/>
<dbReference type="AlphaFoldDB" id="A0A7H9HQ63"/>
<protein>
    <recommendedName>
        <fullName evidence="1">DH domain-containing protein</fullName>
    </recommendedName>
</protein>
<dbReference type="PANTHER" id="PTHR22834">
    <property type="entry name" value="NUCLEAR FUSION PROTEIN FUS2"/>
    <property type="match status" value="1"/>
</dbReference>
<dbReference type="InterPro" id="IPR035899">
    <property type="entry name" value="DBL_dom_sf"/>
</dbReference>